<sequence length="118" mass="12326">MSCVPLRRQRPSLGLSLIGVSLCDSSTYLASPQPVSGLHIFPSPISPSAKCARGARSPLAPTVPCSGTQDRHDALKASTSCSKVSVEMPLYPLASTLIRSASNIRVFSGDNGFPTPAE</sequence>
<name>A0A6B0UMR9_IXORI</name>
<dbReference type="AlphaFoldDB" id="A0A6B0UMR9"/>
<dbReference type="EMBL" id="GIFC01008778">
    <property type="protein sequence ID" value="MXU90861.1"/>
    <property type="molecule type" value="Transcribed_RNA"/>
</dbReference>
<evidence type="ECO:0000313" key="1">
    <source>
        <dbReference type="EMBL" id="MXU90861.1"/>
    </source>
</evidence>
<reference evidence="1" key="1">
    <citation type="submission" date="2019-12" db="EMBL/GenBank/DDBJ databases">
        <title>An insight into the sialome of adult female Ixodes ricinus ticks feeding for 6 days.</title>
        <authorList>
            <person name="Perner J."/>
            <person name="Ribeiro J.M.C."/>
        </authorList>
    </citation>
    <scope>NUCLEOTIDE SEQUENCE</scope>
    <source>
        <strain evidence="1">Semi-engorged</strain>
        <tissue evidence="1">Salivary glands</tissue>
    </source>
</reference>
<proteinExistence type="predicted"/>
<organism evidence="1">
    <name type="scientific">Ixodes ricinus</name>
    <name type="common">Common tick</name>
    <name type="synonym">Acarus ricinus</name>
    <dbReference type="NCBI Taxonomy" id="34613"/>
    <lineage>
        <taxon>Eukaryota</taxon>
        <taxon>Metazoa</taxon>
        <taxon>Ecdysozoa</taxon>
        <taxon>Arthropoda</taxon>
        <taxon>Chelicerata</taxon>
        <taxon>Arachnida</taxon>
        <taxon>Acari</taxon>
        <taxon>Parasitiformes</taxon>
        <taxon>Ixodida</taxon>
        <taxon>Ixodoidea</taxon>
        <taxon>Ixodidae</taxon>
        <taxon>Ixodinae</taxon>
        <taxon>Ixodes</taxon>
    </lineage>
</organism>
<accession>A0A6B0UMR9</accession>
<protein>
    <submittedName>
        <fullName evidence="1">Putative secreted protein</fullName>
    </submittedName>
</protein>